<reference evidence="1" key="1">
    <citation type="submission" date="2014-12" db="EMBL/GenBank/DDBJ databases">
        <title>Insight into the proteome of Arion vulgaris.</title>
        <authorList>
            <person name="Aradska J."/>
            <person name="Bulat T."/>
            <person name="Smidak R."/>
            <person name="Sarate P."/>
            <person name="Gangsoo J."/>
            <person name="Sialana F."/>
            <person name="Bilban M."/>
            <person name="Lubec G."/>
        </authorList>
    </citation>
    <scope>NUCLEOTIDE SEQUENCE</scope>
    <source>
        <tissue evidence="1">Skin</tissue>
    </source>
</reference>
<evidence type="ECO:0000313" key="1">
    <source>
        <dbReference type="EMBL" id="CEK86786.1"/>
    </source>
</evidence>
<name>A0A0B7B3A8_9EUPU</name>
<sequence length="90" mass="10141">MQASAVLCLQLVVKTLPYYGHLLIFSVVYWVKGSHFSRLFEMHAFPMRTLAGLPFKYLGDLQPVSTTSTFSLSDCLFQVAMFRSALLGFV</sequence>
<gene>
    <name evidence="1" type="primary">ORF155710</name>
</gene>
<accession>A0A0B7B3A8</accession>
<protein>
    <submittedName>
        <fullName evidence="1">Uncharacterized protein</fullName>
    </submittedName>
</protein>
<dbReference type="EMBL" id="HACG01039921">
    <property type="protein sequence ID" value="CEK86786.1"/>
    <property type="molecule type" value="Transcribed_RNA"/>
</dbReference>
<dbReference type="AlphaFoldDB" id="A0A0B7B3A8"/>
<organism evidence="1">
    <name type="scientific">Arion vulgaris</name>
    <dbReference type="NCBI Taxonomy" id="1028688"/>
    <lineage>
        <taxon>Eukaryota</taxon>
        <taxon>Metazoa</taxon>
        <taxon>Spiralia</taxon>
        <taxon>Lophotrochozoa</taxon>
        <taxon>Mollusca</taxon>
        <taxon>Gastropoda</taxon>
        <taxon>Heterobranchia</taxon>
        <taxon>Euthyneura</taxon>
        <taxon>Panpulmonata</taxon>
        <taxon>Eupulmonata</taxon>
        <taxon>Stylommatophora</taxon>
        <taxon>Helicina</taxon>
        <taxon>Arionoidea</taxon>
        <taxon>Arionidae</taxon>
        <taxon>Arion</taxon>
    </lineage>
</organism>
<proteinExistence type="predicted"/>